<dbReference type="SUPFAM" id="SSF46785">
    <property type="entry name" value="Winged helix' DNA-binding domain"/>
    <property type="match status" value="1"/>
</dbReference>
<dbReference type="RefSeq" id="WP_281734731.1">
    <property type="nucleotide sequence ID" value="NZ_JAKETQ010000001.1"/>
</dbReference>
<gene>
    <name evidence="2" type="ORF">ML536_01680</name>
</gene>
<dbReference type="FunFam" id="1.10.10.10:FF:000590">
    <property type="entry name" value="Transcriptional regulator, MarR family"/>
    <property type="match status" value="1"/>
</dbReference>
<evidence type="ECO:0000313" key="3">
    <source>
        <dbReference type="Proteomes" id="UP001156140"/>
    </source>
</evidence>
<dbReference type="PRINTS" id="PR00598">
    <property type="entry name" value="HTHMARR"/>
</dbReference>
<evidence type="ECO:0000259" key="1">
    <source>
        <dbReference type="PROSITE" id="PS50995"/>
    </source>
</evidence>
<organism evidence="2 3">
    <name type="scientific">Paradevosia shaoguanensis</name>
    <dbReference type="NCBI Taxonomy" id="1335043"/>
    <lineage>
        <taxon>Bacteria</taxon>
        <taxon>Pseudomonadati</taxon>
        <taxon>Pseudomonadota</taxon>
        <taxon>Alphaproteobacteria</taxon>
        <taxon>Hyphomicrobiales</taxon>
        <taxon>Devosiaceae</taxon>
        <taxon>Paradevosia</taxon>
    </lineage>
</organism>
<proteinExistence type="predicted"/>
<accession>A0AA41U9L8</accession>
<reference evidence="2" key="1">
    <citation type="submission" date="2022-03" db="EMBL/GenBank/DDBJ databases">
        <title>The complete genome sequence of a Methyloterrigena soli.</title>
        <authorList>
            <person name="Zi Z."/>
        </authorList>
    </citation>
    <scope>NUCLEOTIDE SEQUENCE</scope>
    <source>
        <strain evidence="2">M48</strain>
    </source>
</reference>
<dbReference type="InterPro" id="IPR036390">
    <property type="entry name" value="WH_DNA-bd_sf"/>
</dbReference>
<dbReference type="EMBL" id="JALAZD010000001">
    <property type="protein sequence ID" value="MCI0125530.1"/>
    <property type="molecule type" value="Genomic_DNA"/>
</dbReference>
<dbReference type="GO" id="GO:0003700">
    <property type="term" value="F:DNA-binding transcription factor activity"/>
    <property type="evidence" value="ECO:0007669"/>
    <property type="project" value="InterPro"/>
</dbReference>
<dbReference type="PANTHER" id="PTHR33164:SF57">
    <property type="entry name" value="MARR-FAMILY TRANSCRIPTIONAL REGULATOR"/>
    <property type="match status" value="1"/>
</dbReference>
<comment type="caution">
    <text evidence="2">The sequence shown here is derived from an EMBL/GenBank/DDBJ whole genome shotgun (WGS) entry which is preliminary data.</text>
</comment>
<sequence length="170" mass="19012">MASDASGVWIDAETKIVDAPADHHDPLRLWLRLFSASRIVEAEVRRRLTREFDITLPRFDLLSQLYRVDDGLVLGEISKRLMVSAGNITAIVDRLSTEGYITRTADPKDRRVQIIRMTAEGRAYFAKMAAAHEAWIGEMFAGLSAEDTRALLGLLGKAKVSARKALQEEE</sequence>
<dbReference type="AlphaFoldDB" id="A0AA41U9L8"/>
<dbReference type="InterPro" id="IPR000835">
    <property type="entry name" value="HTH_MarR-typ"/>
</dbReference>
<keyword evidence="3" id="KW-1185">Reference proteome</keyword>
<name>A0AA41U9L8_9HYPH</name>
<dbReference type="PANTHER" id="PTHR33164">
    <property type="entry name" value="TRANSCRIPTIONAL REGULATOR, MARR FAMILY"/>
    <property type="match status" value="1"/>
</dbReference>
<dbReference type="GO" id="GO:0006950">
    <property type="term" value="P:response to stress"/>
    <property type="evidence" value="ECO:0007669"/>
    <property type="project" value="TreeGrafter"/>
</dbReference>
<dbReference type="SMART" id="SM00347">
    <property type="entry name" value="HTH_MARR"/>
    <property type="match status" value="1"/>
</dbReference>
<feature type="domain" description="HTH marR-type" evidence="1">
    <location>
        <begin position="26"/>
        <end position="160"/>
    </location>
</feature>
<dbReference type="Proteomes" id="UP001156140">
    <property type="component" value="Unassembled WGS sequence"/>
</dbReference>
<dbReference type="Pfam" id="PF12802">
    <property type="entry name" value="MarR_2"/>
    <property type="match status" value="1"/>
</dbReference>
<dbReference type="InterPro" id="IPR039422">
    <property type="entry name" value="MarR/SlyA-like"/>
</dbReference>
<dbReference type="InterPro" id="IPR036388">
    <property type="entry name" value="WH-like_DNA-bd_sf"/>
</dbReference>
<dbReference type="Gene3D" id="1.10.10.10">
    <property type="entry name" value="Winged helix-like DNA-binding domain superfamily/Winged helix DNA-binding domain"/>
    <property type="match status" value="1"/>
</dbReference>
<evidence type="ECO:0000313" key="2">
    <source>
        <dbReference type="EMBL" id="MCI0125530.1"/>
    </source>
</evidence>
<dbReference type="PROSITE" id="PS50995">
    <property type="entry name" value="HTH_MARR_2"/>
    <property type="match status" value="1"/>
</dbReference>
<protein>
    <submittedName>
        <fullName evidence="2">MarR family transcriptional regulator</fullName>
    </submittedName>
</protein>